<organism evidence="3 4">
    <name type="scientific">Goodfellowiella coeruleoviolacea</name>
    <dbReference type="NCBI Taxonomy" id="334858"/>
    <lineage>
        <taxon>Bacteria</taxon>
        <taxon>Bacillati</taxon>
        <taxon>Actinomycetota</taxon>
        <taxon>Actinomycetes</taxon>
        <taxon>Pseudonocardiales</taxon>
        <taxon>Pseudonocardiaceae</taxon>
        <taxon>Goodfellowiella</taxon>
    </lineage>
</organism>
<evidence type="ECO:0000313" key="4">
    <source>
        <dbReference type="Proteomes" id="UP001206128"/>
    </source>
</evidence>
<keyword evidence="4" id="KW-1185">Reference proteome</keyword>
<sequence>MTSVHPPRQPAPRAADPHPVHPPKVELFDLTAGTNTDPKGFVRPVEEYRVEPGGLYMFRPLVGHPELDHFESWLVPGHGLRVTRQWWRPGHERDYDFYVDIVEISADDAVWRTLDLYLDLLVRTGSGVEVVDTDELADALAAGLVSTEQARWAMDTCFRAVAGIAGHGNDVLAWLAGQGVSTRWRTG</sequence>
<dbReference type="EMBL" id="JAMTCK010000018">
    <property type="protein sequence ID" value="MCP2169369.1"/>
    <property type="molecule type" value="Genomic_DNA"/>
</dbReference>
<gene>
    <name evidence="3" type="ORF">LX83_006254</name>
</gene>
<dbReference type="InterPro" id="IPR014465">
    <property type="entry name" value="UCP012622"/>
</dbReference>
<feature type="compositionally biased region" description="Basic and acidic residues" evidence="1">
    <location>
        <begin position="15"/>
        <end position="27"/>
    </location>
</feature>
<dbReference type="InterPro" id="IPR007295">
    <property type="entry name" value="DUF402"/>
</dbReference>
<dbReference type="PIRSF" id="PIRSF012622">
    <property type="entry name" value="UCP012622"/>
    <property type="match status" value="1"/>
</dbReference>
<feature type="region of interest" description="Disordered" evidence="1">
    <location>
        <begin position="1"/>
        <end position="33"/>
    </location>
</feature>
<dbReference type="InterPro" id="IPR035930">
    <property type="entry name" value="FomD-like_sf"/>
</dbReference>
<dbReference type="Proteomes" id="UP001206128">
    <property type="component" value="Unassembled WGS sequence"/>
</dbReference>
<comment type="caution">
    <text evidence="3">The sequence shown here is derived from an EMBL/GenBank/DDBJ whole genome shotgun (WGS) entry which is preliminary data.</text>
</comment>
<reference evidence="3" key="1">
    <citation type="submission" date="2022-06" db="EMBL/GenBank/DDBJ databases">
        <title>Genomic Encyclopedia of Archaeal and Bacterial Type Strains, Phase II (KMG-II): from individual species to whole genera.</title>
        <authorList>
            <person name="Goeker M."/>
        </authorList>
    </citation>
    <scope>NUCLEOTIDE SEQUENCE</scope>
    <source>
        <strain evidence="3">DSM 43935</strain>
    </source>
</reference>
<accession>A0AAE3KKH5</accession>
<proteinExistence type="predicted"/>
<name>A0AAE3KKH5_9PSEU</name>
<feature type="domain" description="DUF402" evidence="2">
    <location>
        <begin position="43"/>
        <end position="168"/>
    </location>
</feature>
<evidence type="ECO:0000259" key="2">
    <source>
        <dbReference type="Pfam" id="PF04167"/>
    </source>
</evidence>
<evidence type="ECO:0000313" key="3">
    <source>
        <dbReference type="EMBL" id="MCP2169369.1"/>
    </source>
</evidence>
<protein>
    <recommendedName>
        <fullName evidence="2">DUF402 domain-containing protein</fullName>
    </recommendedName>
</protein>
<dbReference type="RefSeq" id="WP_253778103.1">
    <property type="nucleotide sequence ID" value="NZ_JAMTCK010000018.1"/>
</dbReference>
<dbReference type="Gene3D" id="2.40.380.10">
    <property type="entry name" value="FomD-like"/>
    <property type="match status" value="1"/>
</dbReference>
<dbReference type="SUPFAM" id="SSF159234">
    <property type="entry name" value="FomD-like"/>
    <property type="match status" value="1"/>
</dbReference>
<evidence type="ECO:0000256" key="1">
    <source>
        <dbReference type="SAM" id="MobiDB-lite"/>
    </source>
</evidence>
<dbReference type="Pfam" id="PF04167">
    <property type="entry name" value="DUF402"/>
    <property type="match status" value="1"/>
</dbReference>
<dbReference type="AlphaFoldDB" id="A0AAE3KKH5"/>